<dbReference type="EMBL" id="RCMG01000334">
    <property type="protein sequence ID" value="KAG2856418.1"/>
    <property type="molecule type" value="Genomic_DNA"/>
</dbReference>
<dbReference type="OrthoDB" id="92160at2759"/>
<sequence length="64" mass="6908">MKFLKSLFGKTPREGAGQVPDVSTTCTLPPIDLTRTTRPTKSAGNGEKKPTVGKLTLYMLLSDI</sequence>
<dbReference type="EMBL" id="RCML01000157">
    <property type="protein sequence ID" value="KAG2988223.1"/>
    <property type="molecule type" value="Genomic_DNA"/>
</dbReference>
<evidence type="ECO:0000313" key="5">
    <source>
        <dbReference type="EMBL" id="KAG2988223.1"/>
    </source>
</evidence>
<reference evidence="8 9" key="1">
    <citation type="submission" date="2018-01" db="EMBL/GenBank/DDBJ databases">
        <title>Draft genome of the strawberry crown rot pathogen Phytophthora cactorum.</title>
        <authorList>
            <person name="Armitage A.D."/>
            <person name="Lysoe E."/>
            <person name="Nellist C.F."/>
            <person name="Harrison R.J."/>
            <person name="Brurberg M.B."/>
        </authorList>
    </citation>
    <scope>NUCLEOTIDE SEQUENCE [LARGE SCALE GENOMIC DNA]</scope>
    <source>
        <strain evidence="8 9">10300</strain>
    </source>
</reference>
<dbReference type="EMBL" id="MJFZ01000149">
    <property type="protein sequence ID" value="RAW36101.1"/>
    <property type="molecule type" value="Genomic_DNA"/>
</dbReference>
<dbReference type="EMBL" id="RCMV01000283">
    <property type="protein sequence ID" value="KAG3220036.1"/>
    <property type="molecule type" value="Genomic_DNA"/>
</dbReference>
<dbReference type="Proteomes" id="UP000774804">
    <property type="component" value="Unassembled WGS sequence"/>
</dbReference>
<gene>
    <name evidence="7" type="ORF">JG687_00012224</name>
    <name evidence="8" type="ORF">PC110_g7617</name>
    <name evidence="2" type="ORF">PC113_g11589</name>
    <name evidence="3" type="ORF">PC115_g10378</name>
    <name evidence="4" type="ORF">PC117_g12970</name>
    <name evidence="5" type="ORF">PC118_g6849</name>
    <name evidence="6" type="ORF">PC129_g9190</name>
</gene>
<feature type="compositionally biased region" description="Polar residues" evidence="1">
    <location>
        <begin position="34"/>
        <end position="43"/>
    </location>
</feature>
<evidence type="ECO:0000313" key="8">
    <source>
        <dbReference type="EMBL" id="RAW36101.1"/>
    </source>
</evidence>
<dbReference type="EMBL" id="RCMK01000369">
    <property type="protein sequence ID" value="KAG2933016.1"/>
    <property type="molecule type" value="Genomic_DNA"/>
</dbReference>
<keyword evidence="9" id="KW-1185">Reference proteome</keyword>
<protein>
    <submittedName>
        <fullName evidence="8">Uncharacterized protein</fullName>
    </submittedName>
</protein>
<feature type="region of interest" description="Disordered" evidence="1">
    <location>
        <begin position="1"/>
        <end position="49"/>
    </location>
</feature>
<dbReference type="AlphaFoldDB" id="A0A329SHQ9"/>
<evidence type="ECO:0000313" key="2">
    <source>
        <dbReference type="EMBL" id="KAG2856418.1"/>
    </source>
</evidence>
<reference evidence="2" key="2">
    <citation type="submission" date="2018-10" db="EMBL/GenBank/DDBJ databases">
        <title>Effector identification in a new, highly contiguous assembly of the strawberry crown rot pathogen Phytophthora cactorum.</title>
        <authorList>
            <person name="Armitage A.D."/>
            <person name="Nellist C.F."/>
            <person name="Bates H."/>
            <person name="Vickerstaff R.J."/>
            <person name="Harrison R.J."/>
        </authorList>
    </citation>
    <scope>NUCLEOTIDE SEQUENCE</scope>
    <source>
        <strain evidence="2">15-7</strain>
        <strain evidence="3">4032</strain>
        <strain evidence="4">4040</strain>
        <strain evidence="5">P415</strain>
        <strain evidence="6">P421</strain>
    </source>
</reference>
<dbReference type="Proteomes" id="UP000251314">
    <property type="component" value="Unassembled WGS sequence"/>
</dbReference>
<dbReference type="Proteomes" id="UP000688947">
    <property type="component" value="Unassembled WGS sequence"/>
</dbReference>
<dbReference type="Proteomes" id="UP000736787">
    <property type="component" value="Unassembled WGS sequence"/>
</dbReference>
<dbReference type="EMBL" id="JAENGZ010000802">
    <property type="protein sequence ID" value="KAG6953740.1"/>
    <property type="molecule type" value="Genomic_DNA"/>
</dbReference>
<evidence type="ECO:0000313" key="7">
    <source>
        <dbReference type="EMBL" id="KAG6953740.1"/>
    </source>
</evidence>
<dbReference type="Proteomes" id="UP000760860">
    <property type="component" value="Unassembled WGS sequence"/>
</dbReference>
<name>A0A329SHQ9_9STRA</name>
<evidence type="ECO:0000313" key="6">
    <source>
        <dbReference type="EMBL" id="KAG3220036.1"/>
    </source>
</evidence>
<evidence type="ECO:0000256" key="1">
    <source>
        <dbReference type="SAM" id="MobiDB-lite"/>
    </source>
</evidence>
<accession>A0A329SHQ9</accession>
<evidence type="ECO:0000313" key="9">
    <source>
        <dbReference type="Proteomes" id="UP000251314"/>
    </source>
</evidence>
<dbReference type="Proteomes" id="UP000697107">
    <property type="component" value="Unassembled WGS sequence"/>
</dbReference>
<evidence type="ECO:0000313" key="4">
    <source>
        <dbReference type="EMBL" id="KAG2933016.1"/>
    </source>
</evidence>
<dbReference type="Proteomes" id="UP000735874">
    <property type="component" value="Unassembled WGS sequence"/>
</dbReference>
<dbReference type="EMBL" id="RCMI01000305">
    <property type="protein sequence ID" value="KAG2918657.1"/>
    <property type="molecule type" value="Genomic_DNA"/>
</dbReference>
<comment type="caution">
    <text evidence="8">The sequence shown here is derived from an EMBL/GenBank/DDBJ whole genome shotgun (WGS) entry which is preliminary data.</text>
</comment>
<reference evidence="7" key="3">
    <citation type="submission" date="2021-01" db="EMBL/GenBank/DDBJ databases">
        <title>Phytophthora aleatoria, a newly-described species from Pinus radiata is distinct from Phytophthora cactorum isolates based on comparative genomics.</title>
        <authorList>
            <person name="Mcdougal R."/>
            <person name="Panda P."/>
            <person name="Williams N."/>
            <person name="Studholme D.J."/>
        </authorList>
    </citation>
    <scope>NUCLEOTIDE SEQUENCE</scope>
    <source>
        <strain evidence="7">NZFS 3830</strain>
    </source>
</reference>
<organism evidence="8 9">
    <name type="scientific">Phytophthora cactorum</name>
    <dbReference type="NCBI Taxonomy" id="29920"/>
    <lineage>
        <taxon>Eukaryota</taxon>
        <taxon>Sar</taxon>
        <taxon>Stramenopiles</taxon>
        <taxon>Oomycota</taxon>
        <taxon>Peronosporomycetes</taxon>
        <taxon>Peronosporales</taxon>
        <taxon>Peronosporaceae</taxon>
        <taxon>Phytophthora</taxon>
    </lineage>
</organism>
<proteinExistence type="predicted"/>
<dbReference type="VEuPathDB" id="FungiDB:PC110_g7617"/>
<evidence type="ECO:0000313" key="3">
    <source>
        <dbReference type="EMBL" id="KAG2918657.1"/>
    </source>
</evidence>